<accession>A0A5B9MDC1</accession>
<proteinExistence type="predicted"/>
<dbReference type="PANTHER" id="PTHR43861">
    <property type="entry name" value="TRANS-ACONITATE 2-METHYLTRANSFERASE-RELATED"/>
    <property type="match status" value="1"/>
</dbReference>
<keyword evidence="2" id="KW-0830">Ubiquinone</keyword>
<keyword evidence="2" id="KW-0489">Methyltransferase</keyword>
<feature type="domain" description="Methyltransferase" evidence="1">
    <location>
        <begin position="107"/>
        <end position="221"/>
    </location>
</feature>
<dbReference type="InterPro" id="IPR029063">
    <property type="entry name" value="SAM-dependent_MTases_sf"/>
</dbReference>
<keyword evidence="3" id="KW-1185">Reference proteome</keyword>
<evidence type="ECO:0000313" key="3">
    <source>
        <dbReference type="Proteomes" id="UP000321353"/>
    </source>
</evidence>
<dbReference type="Pfam" id="PF13847">
    <property type="entry name" value="Methyltransf_31"/>
    <property type="match status" value="1"/>
</dbReference>
<evidence type="ECO:0000313" key="2">
    <source>
        <dbReference type="EMBL" id="QEF98509.1"/>
    </source>
</evidence>
<evidence type="ECO:0000259" key="1">
    <source>
        <dbReference type="Pfam" id="PF13847"/>
    </source>
</evidence>
<sequence>MSDLIDNDSKADRRGSIRWRFQAWFRIAADVIAAKRCGAVLGALLICVASLSAQDATGSAGRSVKPGINDQFVDPELDVSEWMARFEIESREVYAARREVLQACGIKPGDSVADIGAGTGFYSRLFADAVGNDGWVFAVDISPRFLEHINFKARQDQVHNLTAVLCSDRSVNLPPKSIDVAFICDTYHHFEYPYATIESIFKAIKPGGSLIVIDFDRIPGKSREFILGHVRAGKDVFRGEIEKGGFEFVDEVQIPAFEENYLLRFRKPPGA</sequence>
<reference evidence="2 3" key="1">
    <citation type="submission" date="2019-02" db="EMBL/GenBank/DDBJ databases">
        <title>Planctomycetal bacteria perform biofilm scaping via a novel small molecule.</title>
        <authorList>
            <person name="Jeske O."/>
            <person name="Boedeker C."/>
            <person name="Wiegand S."/>
            <person name="Breitling P."/>
            <person name="Kallscheuer N."/>
            <person name="Jogler M."/>
            <person name="Rohde M."/>
            <person name="Petersen J."/>
            <person name="Medema M.H."/>
            <person name="Surup F."/>
            <person name="Jogler C."/>
        </authorList>
    </citation>
    <scope>NUCLEOTIDE SEQUENCE [LARGE SCALE GENOMIC DNA]</scope>
    <source>
        <strain evidence="2 3">Mal15</strain>
    </source>
</reference>
<dbReference type="Gene3D" id="3.40.50.150">
    <property type="entry name" value="Vaccinia Virus protein VP39"/>
    <property type="match status" value="1"/>
</dbReference>
<dbReference type="CDD" id="cd02440">
    <property type="entry name" value="AdoMet_MTases"/>
    <property type="match status" value="1"/>
</dbReference>
<name>A0A5B9MDC1_9BACT</name>
<dbReference type="AlphaFoldDB" id="A0A5B9MDC1"/>
<keyword evidence="2" id="KW-0808">Transferase</keyword>
<dbReference type="RefSeq" id="WP_147868031.1">
    <property type="nucleotide sequence ID" value="NZ_CP036264.1"/>
</dbReference>
<dbReference type="SUPFAM" id="SSF53335">
    <property type="entry name" value="S-adenosyl-L-methionine-dependent methyltransferases"/>
    <property type="match status" value="1"/>
</dbReference>
<dbReference type="GO" id="GO:0043770">
    <property type="term" value="F:demethylmenaquinone methyltransferase activity"/>
    <property type="evidence" value="ECO:0007669"/>
    <property type="project" value="UniProtKB-EC"/>
</dbReference>
<dbReference type="InterPro" id="IPR025714">
    <property type="entry name" value="Methyltranfer_dom"/>
</dbReference>
<protein>
    <submittedName>
        <fullName evidence="2">Ubiquinone/menaquinone biosynthesis C-methyltransferase UbiE</fullName>
        <ecNumber evidence="2">2.1.1.163</ecNumber>
    </submittedName>
</protein>
<dbReference type="EC" id="2.1.1.163" evidence="2"/>
<dbReference type="PANTHER" id="PTHR43861:SF1">
    <property type="entry name" value="TRANS-ACONITATE 2-METHYLTRANSFERASE"/>
    <property type="match status" value="1"/>
</dbReference>
<dbReference type="Proteomes" id="UP000321353">
    <property type="component" value="Chromosome"/>
</dbReference>
<dbReference type="EMBL" id="CP036264">
    <property type="protein sequence ID" value="QEF98509.1"/>
    <property type="molecule type" value="Genomic_DNA"/>
</dbReference>
<dbReference type="KEGG" id="smam:Mal15_25610"/>
<gene>
    <name evidence="2" type="primary">ubiE_2</name>
    <name evidence="2" type="ORF">Mal15_25610</name>
</gene>
<dbReference type="GO" id="GO:0032259">
    <property type="term" value="P:methylation"/>
    <property type="evidence" value="ECO:0007669"/>
    <property type="project" value="UniProtKB-KW"/>
</dbReference>
<organism evidence="2 3">
    <name type="scientific">Stieleria maiorica</name>
    <dbReference type="NCBI Taxonomy" id="2795974"/>
    <lineage>
        <taxon>Bacteria</taxon>
        <taxon>Pseudomonadati</taxon>
        <taxon>Planctomycetota</taxon>
        <taxon>Planctomycetia</taxon>
        <taxon>Pirellulales</taxon>
        <taxon>Pirellulaceae</taxon>
        <taxon>Stieleria</taxon>
    </lineage>
</organism>